<dbReference type="EMBL" id="FQXB01000001">
    <property type="protein sequence ID" value="SHG82175.1"/>
    <property type="molecule type" value="Genomic_DNA"/>
</dbReference>
<reference evidence="2 3" key="1">
    <citation type="submission" date="2016-11" db="EMBL/GenBank/DDBJ databases">
        <authorList>
            <person name="Jaros S."/>
            <person name="Januszkiewicz K."/>
            <person name="Wedrychowicz H."/>
        </authorList>
    </citation>
    <scope>NUCLEOTIDE SEQUENCE [LARGE SCALE GENOMIC DNA]</scope>
    <source>
        <strain evidence="2 3">DSM 28715</strain>
    </source>
</reference>
<organism evidence="2 3">
    <name type="scientific">Cognatiyoonia sediminum</name>
    <dbReference type="NCBI Taxonomy" id="1508389"/>
    <lineage>
        <taxon>Bacteria</taxon>
        <taxon>Pseudomonadati</taxon>
        <taxon>Pseudomonadota</taxon>
        <taxon>Alphaproteobacteria</taxon>
        <taxon>Rhodobacterales</taxon>
        <taxon>Paracoccaceae</taxon>
        <taxon>Cognatiyoonia</taxon>
    </lineage>
</organism>
<dbReference type="PROSITE" id="PS51257">
    <property type="entry name" value="PROKAR_LIPOPROTEIN"/>
    <property type="match status" value="1"/>
</dbReference>
<accession>A0A1M5MY89</accession>
<evidence type="ECO:0000313" key="3">
    <source>
        <dbReference type="Proteomes" id="UP000184074"/>
    </source>
</evidence>
<dbReference type="Proteomes" id="UP000184074">
    <property type="component" value="Unassembled WGS sequence"/>
</dbReference>
<keyword evidence="3" id="KW-1185">Reference proteome</keyword>
<keyword evidence="1" id="KW-1133">Transmembrane helix</keyword>
<keyword evidence="1" id="KW-0472">Membrane</keyword>
<keyword evidence="1" id="KW-0812">Transmembrane</keyword>
<protein>
    <submittedName>
        <fullName evidence="2">Uncharacterized protein</fullName>
    </submittedName>
</protein>
<proteinExistence type="predicted"/>
<evidence type="ECO:0000256" key="1">
    <source>
        <dbReference type="SAM" id="Phobius"/>
    </source>
</evidence>
<dbReference type="AlphaFoldDB" id="A0A1M5MY89"/>
<sequence length="107" mass="11836">MTYRTQLFLTFALSLLALGLLYACLPLLPDSRSADLTTLDNVLLGVVYVSLLISFIMALAFGVSWVMWVLSKNEPDTTAMPLTFRLKGAGTIFVLAMISYSSYFLLN</sequence>
<name>A0A1M5MY89_9RHOB</name>
<gene>
    <name evidence="2" type="ORF">SAMN05444003_1088</name>
</gene>
<dbReference type="RefSeq" id="WP_072899820.1">
    <property type="nucleotide sequence ID" value="NZ_FQXB01000001.1"/>
</dbReference>
<feature type="transmembrane region" description="Helical" evidence="1">
    <location>
        <begin position="47"/>
        <end position="70"/>
    </location>
</feature>
<evidence type="ECO:0000313" key="2">
    <source>
        <dbReference type="EMBL" id="SHG82175.1"/>
    </source>
</evidence>
<feature type="transmembrane region" description="Helical" evidence="1">
    <location>
        <begin position="82"/>
        <end position="106"/>
    </location>
</feature>
<dbReference type="STRING" id="1508389.SAMN05444003_1088"/>